<evidence type="ECO:0000313" key="1">
    <source>
        <dbReference type="EMBL" id="SFH66943.1"/>
    </source>
</evidence>
<sequence>MKLIDVTNSHRNLVSQQLQNTDTNFIRVFSLGPTTVILSEAKTHRDVVLKNPKRNIKKTEINYALQKILKVSPKKVDIIFAPNIAEISMKVENPTQKSS</sequence>
<dbReference type="Pfam" id="PF08860">
    <property type="entry name" value="DUF1827"/>
    <property type="match status" value="1"/>
</dbReference>
<gene>
    <name evidence="1" type="ORF">SAMN04489868_11074</name>
</gene>
<keyword evidence="2" id="KW-1185">Reference proteome</keyword>
<organism evidence="1 2">
    <name type="scientific">Pisciglobus halotolerans</name>
    <dbReference type="NCBI Taxonomy" id="745365"/>
    <lineage>
        <taxon>Bacteria</taxon>
        <taxon>Bacillati</taxon>
        <taxon>Bacillota</taxon>
        <taxon>Bacilli</taxon>
        <taxon>Lactobacillales</taxon>
        <taxon>Carnobacteriaceae</taxon>
    </lineage>
</organism>
<name>A0A1I3BXK3_9LACT</name>
<accession>A0A1I3BXK3</accession>
<dbReference type="Gene3D" id="3.40.1720.10">
    <property type="entry name" value="Streptococcus thermophilus LMG 18311 protein like"/>
    <property type="match status" value="1"/>
</dbReference>
<dbReference type="AlphaFoldDB" id="A0A1I3BXK3"/>
<dbReference type="RefSeq" id="WP_047390046.1">
    <property type="nucleotide sequence ID" value="NZ_FOQE01000010.1"/>
</dbReference>
<dbReference type="EMBL" id="FOQE01000010">
    <property type="protein sequence ID" value="SFH66943.1"/>
    <property type="molecule type" value="Genomic_DNA"/>
</dbReference>
<dbReference type="Proteomes" id="UP000198668">
    <property type="component" value="Unassembled WGS sequence"/>
</dbReference>
<evidence type="ECO:0008006" key="3">
    <source>
        <dbReference type="Google" id="ProtNLM"/>
    </source>
</evidence>
<reference evidence="1 2" key="1">
    <citation type="submission" date="2016-10" db="EMBL/GenBank/DDBJ databases">
        <authorList>
            <person name="de Groot N.N."/>
        </authorList>
    </citation>
    <scope>NUCLEOTIDE SEQUENCE [LARGE SCALE GENOMIC DNA]</scope>
    <source>
        <strain evidence="1 2">DSM 27630</strain>
    </source>
</reference>
<dbReference type="InterPro" id="IPR014959">
    <property type="entry name" value="DUF1827"/>
</dbReference>
<proteinExistence type="predicted"/>
<dbReference type="OrthoDB" id="2308827at2"/>
<evidence type="ECO:0000313" key="2">
    <source>
        <dbReference type="Proteomes" id="UP000198668"/>
    </source>
</evidence>
<dbReference type="InterPro" id="IPR038226">
    <property type="entry name" value="LMG18311-like_sf"/>
</dbReference>
<protein>
    <recommendedName>
        <fullName evidence="3">DUF1827 family protein</fullName>
    </recommendedName>
</protein>